<dbReference type="FunFam" id="2.60.40.4100:FF:000002">
    <property type="entry name" value="Zona pellucida sperm-binding protein 3"/>
    <property type="match status" value="1"/>
</dbReference>
<evidence type="ECO:0000256" key="1">
    <source>
        <dbReference type="ARBA" id="ARBA00023157"/>
    </source>
</evidence>
<dbReference type="GO" id="GO:0007339">
    <property type="term" value="P:binding of sperm to zona pellucida"/>
    <property type="evidence" value="ECO:0007669"/>
    <property type="project" value="TreeGrafter"/>
</dbReference>
<reference evidence="4 5" key="1">
    <citation type="submission" date="2018-05" db="EMBL/GenBank/DDBJ databases">
        <authorList>
            <person name="Datahose"/>
        </authorList>
    </citation>
    <scope>NUCLEOTIDE SEQUENCE</scope>
</reference>
<dbReference type="GO" id="GO:0035803">
    <property type="term" value="P:egg coat formation"/>
    <property type="evidence" value="ECO:0007669"/>
    <property type="project" value="TreeGrafter"/>
</dbReference>
<dbReference type="InterPro" id="IPR001507">
    <property type="entry name" value="ZP_dom"/>
</dbReference>
<keyword evidence="5" id="KW-1185">Reference proteome</keyword>
<proteinExistence type="predicted"/>
<evidence type="ECO:0000256" key="2">
    <source>
        <dbReference type="SAM" id="SignalP"/>
    </source>
</evidence>
<dbReference type="GO" id="GO:0032190">
    <property type="term" value="F:acrosin binding"/>
    <property type="evidence" value="ECO:0007669"/>
    <property type="project" value="TreeGrafter"/>
</dbReference>
<evidence type="ECO:0000259" key="3">
    <source>
        <dbReference type="PROSITE" id="PS51034"/>
    </source>
</evidence>
<dbReference type="SMART" id="SM00241">
    <property type="entry name" value="ZP"/>
    <property type="match status" value="1"/>
</dbReference>
<feature type="chain" id="PRO_5044275981" description="ZP domain-containing protein" evidence="2">
    <location>
        <begin position="22"/>
        <end position="338"/>
    </location>
</feature>
<reference evidence="4" key="4">
    <citation type="submission" date="2025-09" db="UniProtKB">
        <authorList>
            <consortium name="Ensembl"/>
        </authorList>
    </citation>
    <scope>IDENTIFICATION</scope>
</reference>
<evidence type="ECO:0000313" key="5">
    <source>
        <dbReference type="Proteomes" id="UP000265100"/>
    </source>
</evidence>
<evidence type="ECO:0000313" key="4">
    <source>
        <dbReference type="Ensembl" id="ENSACLP00000047809.1"/>
    </source>
</evidence>
<dbReference type="Gene3D" id="2.60.40.4100">
    <property type="entry name" value="Zona pellucida, ZP-C domain"/>
    <property type="match status" value="1"/>
</dbReference>
<reference evidence="4" key="3">
    <citation type="submission" date="2025-08" db="UniProtKB">
        <authorList>
            <consortium name="Ensembl"/>
        </authorList>
    </citation>
    <scope>IDENTIFICATION</scope>
</reference>
<dbReference type="AlphaFoldDB" id="A0AAX7STC3"/>
<protein>
    <recommendedName>
        <fullName evidence="3">ZP domain-containing protein</fullName>
    </recommendedName>
</protein>
<dbReference type="Gene3D" id="2.60.40.3210">
    <property type="entry name" value="Zona pellucida, ZP-N domain"/>
    <property type="match status" value="1"/>
</dbReference>
<dbReference type="GO" id="GO:0031012">
    <property type="term" value="C:extracellular matrix"/>
    <property type="evidence" value="ECO:0007669"/>
    <property type="project" value="TreeGrafter"/>
</dbReference>
<dbReference type="InterPro" id="IPR055355">
    <property type="entry name" value="ZP-C"/>
</dbReference>
<dbReference type="InterPro" id="IPR042235">
    <property type="entry name" value="ZP-C_dom"/>
</dbReference>
<dbReference type="Pfam" id="PF00100">
    <property type="entry name" value="Zona_pellucida"/>
    <property type="match status" value="1"/>
</dbReference>
<keyword evidence="1" id="KW-1015">Disulfide bond</keyword>
<feature type="signal peptide" evidence="2">
    <location>
        <begin position="1"/>
        <end position="21"/>
    </location>
</feature>
<name>A0AAX7STC3_ASTCA</name>
<dbReference type="PANTHER" id="PTHR11576:SF3">
    <property type="entry name" value="SI:CH211-14A17.6-RELATED"/>
    <property type="match status" value="1"/>
</dbReference>
<sequence length="338" mass="38319">MASLWYCVAVLGLVARGSVNADMKLDCKGGFVTLVWTDGRSQMDTSLLRLGSCFPTSLTDREAVFTVDFNDCNFRRLVTGKRLIYANDLTYITPPNSVIPSYIDLIVCEFERPRDWYPLVYEPVFSTYGLEELVFHIGLMNANFSGPAESTRFPLGSIIAIMASVEQQTHQPLLLLIDECVAATTPELQPESSLYPLITNKGCLVDSKKSRSKFEPRQKTSEIRLSLQAFKFAVGGEVFIHCSLVAWDPNGLGNTKKACHYIKDYGWELLDDPSHSSLCDCCESSCKARKTRDLVTGIHFYTFITVLLLYRTQHCFFHREAWCSTKRSPWSTHYHRLE</sequence>
<dbReference type="GO" id="GO:2000344">
    <property type="term" value="P:positive regulation of acrosome reaction"/>
    <property type="evidence" value="ECO:0007669"/>
    <property type="project" value="TreeGrafter"/>
</dbReference>
<dbReference type="PROSITE" id="PS51034">
    <property type="entry name" value="ZP_2"/>
    <property type="match status" value="1"/>
</dbReference>
<keyword evidence="2" id="KW-0732">Signal</keyword>
<accession>A0AAX7STC3</accession>
<dbReference type="GeneTree" id="ENSGT01030000234567"/>
<dbReference type="PANTHER" id="PTHR11576">
    <property type="entry name" value="ZONA PELLUCIDA SPERM-BINDING PROTEIN 3"/>
    <property type="match status" value="1"/>
</dbReference>
<feature type="domain" description="ZP" evidence="3">
    <location>
        <begin position="26"/>
        <end position="266"/>
    </location>
</feature>
<reference evidence="5" key="2">
    <citation type="submission" date="2023-03" db="EMBL/GenBank/DDBJ databases">
        <authorList>
            <consortium name="Wellcome Sanger Institute Data Sharing"/>
        </authorList>
    </citation>
    <scope>NUCLEOTIDE SEQUENCE [LARGE SCALE GENOMIC DNA]</scope>
</reference>
<dbReference type="Proteomes" id="UP000265100">
    <property type="component" value="Chromosome 18"/>
</dbReference>
<dbReference type="Ensembl" id="ENSACLT00000043046.1">
    <property type="protein sequence ID" value="ENSACLP00000047809.1"/>
    <property type="gene ID" value="ENSACLG00000020039.2"/>
</dbReference>
<organism evidence="4 5">
    <name type="scientific">Astatotilapia calliptera</name>
    <name type="common">Eastern happy</name>
    <name type="synonym">Chromis callipterus</name>
    <dbReference type="NCBI Taxonomy" id="8154"/>
    <lineage>
        <taxon>Eukaryota</taxon>
        <taxon>Metazoa</taxon>
        <taxon>Chordata</taxon>
        <taxon>Craniata</taxon>
        <taxon>Vertebrata</taxon>
        <taxon>Euteleostomi</taxon>
        <taxon>Actinopterygii</taxon>
        <taxon>Neopterygii</taxon>
        <taxon>Teleostei</taxon>
        <taxon>Neoteleostei</taxon>
        <taxon>Acanthomorphata</taxon>
        <taxon>Ovalentaria</taxon>
        <taxon>Cichlomorphae</taxon>
        <taxon>Cichliformes</taxon>
        <taxon>Cichlidae</taxon>
        <taxon>African cichlids</taxon>
        <taxon>Pseudocrenilabrinae</taxon>
        <taxon>Haplochromini</taxon>
        <taxon>Astatotilapia</taxon>
    </lineage>
</organism>